<comment type="caution">
    <text evidence="1">The sequence shown here is derived from an EMBL/GenBank/DDBJ whole genome shotgun (WGS) entry which is preliminary data.</text>
</comment>
<evidence type="ECO:0000313" key="2">
    <source>
        <dbReference type="Proteomes" id="UP001162164"/>
    </source>
</evidence>
<proteinExistence type="predicted"/>
<accession>A0ABQ9JQR1</accession>
<protein>
    <submittedName>
        <fullName evidence="1">Uncharacterized protein</fullName>
    </submittedName>
</protein>
<dbReference type="Proteomes" id="UP001162164">
    <property type="component" value="Unassembled WGS sequence"/>
</dbReference>
<reference evidence="1" key="1">
    <citation type="journal article" date="2023" name="Insect Mol. Biol.">
        <title>Genome sequencing provides insights into the evolution of gene families encoding plant cell wall-degrading enzymes in longhorned beetles.</title>
        <authorList>
            <person name="Shin N.R."/>
            <person name="Okamura Y."/>
            <person name="Kirsch R."/>
            <person name="Pauchet Y."/>
        </authorList>
    </citation>
    <scope>NUCLEOTIDE SEQUENCE</scope>
    <source>
        <strain evidence="1">MMC_N1</strain>
    </source>
</reference>
<keyword evidence="2" id="KW-1185">Reference proteome</keyword>
<evidence type="ECO:0000313" key="1">
    <source>
        <dbReference type="EMBL" id="KAJ8979928.1"/>
    </source>
</evidence>
<dbReference type="EMBL" id="JAPWTJ010000302">
    <property type="protein sequence ID" value="KAJ8979928.1"/>
    <property type="molecule type" value="Genomic_DNA"/>
</dbReference>
<organism evidence="1 2">
    <name type="scientific">Molorchus minor</name>
    <dbReference type="NCBI Taxonomy" id="1323400"/>
    <lineage>
        <taxon>Eukaryota</taxon>
        <taxon>Metazoa</taxon>
        <taxon>Ecdysozoa</taxon>
        <taxon>Arthropoda</taxon>
        <taxon>Hexapoda</taxon>
        <taxon>Insecta</taxon>
        <taxon>Pterygota</taxon>
        <taxon>Neoptera</taxon>
        <taxon>Endopterygota</taxon>
        <taxon>Coleoptera</taxon>
        <taxon>Polyphaga</taxon>
        <taxon>Cucujiformia</taxon>
        <taxon>Chrysomeloidea</taxon>
        <taxon>Cerambycidae</taxon>
        <taxon>Lamiinae</taxon>
        <taxon>Monochamini</taxon>
        <taxon>Molorchus</taxon>
    </lineage>
</organism>
<name>A0ABQ9JQR1_9CUCU</name>
<sequence>MLVVELSPVNSESTGSILHSNKRLQVSFKEFLVKQKFSKSTMLFHQFFQSGNFTSNVTLPMVLFIKEIASEIIDKLSVPAAMS</sequence>
<gene>
    <name evidence="1" type="ORF">NQ317_003670</name>
</gene>